<evidence type="ECO:0000259" key="1">
    <source>
        <dbReference type="PROSITE" id="PS51340"/>
    </source>
</evidence>
<keyword evidence="3" id="KW-1185">Reference proteome</keyword>
<feature type="domain" description="MOSC" evidence="1">
    <location>
        <begin position="28"/>
        <end position="185"/>
    </location>
</feature>
<dbReference type="STRING" id="1122133.SAMN02745157_1910"/>
<organism evidence="2 3">
    <name type="scientific">Kaistia soli DSM 19436</name>
    <dbReference type="NCBI Taxonomy" id="1122133"/>
    <lineage>
        <taxon>Bacteria</taxon>
        <taxon>Pseudomonadati</taxon>
        <taxon>Pseudomonadota</taxon>
        <taxon>Alphaproteobacteria</taxon>
        <taxon>Hyphomicrobiales</taxon>
        <taxon>Kaistiaceae</taxon>
        <taxon>Kaistia</taxon>
    </lineage>
</organism>
<dbReference type="PANTHER" id="PTHR36930:SF1">
    <property type="entry name" value="MOSC DOMAIN-CONTAINING PROTEIN"/>
    <property type="match status" value="1"/>
</dbReference>
<dbReference type="AlphaFoldDB" id="A0A1M4ZT64"/>
<gene>
    <name evidence="2" type="ORF">SAMN02745157_1910</name>
</gene>
<dbReference type="InterPro" id="IPR052716">
    <property type="entry name" value="MOSC_domain"/>
</dbReference>
<dbReference type="PANTHER" id="PTHR36930">
    <property type="entry name" value="METAL-SULFUR CLUSTER BIOSYNTHESIS PROTEINS YUAD-RELATED"/>
    <property type="match status" value="1"/>
</dbReference>
<dbReference type="InterPro" id="IPR005302">
    <property type="entry name" value="MoCF_Sase_C"/>
</dbReference>
<dbReference type="Pfam" id="PF03473">
    <property type="entry name" value="MOSC"/>
    <property type="match status" value="1"/>
</dbReference>
<dbReference type="GO" id="GO:0030151">
    <property type="term" value="F:molybdenum ion binding"/>
    <property type="evidence" value="ECO:0007669"/>
    <property type="project" value="InterPro"/>
</dbReference>
<evidence type="ECO:0000313" key="2">
    <source>
        <dbReference type="EMBL" id="SHF21135.1"/>
    </source>
</evidence>
<protein>
    <submittedName>
        <fullName evidence="2">MOSC domain-containing protein</fullName>
    </submittedName>
</protein>
<dbReference type="EMBL" id="FQUP01000001">
    <property type="protein sequence ID" value="SHF21135.1"/>
    <property type="molecule type" value="Genomic_DNA"/>
</dbReference>
<sequence length="193" mass="20685">MSGTIVAANVFNAVVDAVFVADGAGFETRSVEALTLDFEGIVGDRHAGTTRRSGGREPWYPRRTEIRNERQVSIVARDELAEAASAMGIAALEPEWIGANLVLGGLEHLSWVPPRSRLLFAGGATIAIDGQNAPCRLAGAAIARHILGREDLTLLFPKAAKHLRGLVGWVEKPGVIRVGETVSVRVPVQRLYS</sequence>
<dbReference type="Gene3D" id="2.40.33.20">
    <property type="entry name" value="PK beta-barrel domain-like"/>
    <property type="match status" value="1"/>
</dbReference>
<dbReference type="OrthoDB" id="9808413at2"/>
<dbReference type="GO" id="GO:0030170">
    <property type="term" value="F:pyridoxal phosphate binding"/>
    <property type="evidence" value="ECO:0007669"/>
    <property type="project" value="InterPro"/>
</dbReference>
<dbReference type="GO" id="GO:0003824">
    <property type="term" value="F:catalytic activity"/>
    <property type="evidence" value="ECO:0007669"/>
    <property type="project" value="InterPro"/>
</dbReference>
<dbReference type="PROSITE" id="PS51340">
    <property type="entry name" value="MOSC"/>
    <property type="match status" value="1"/>
</dbReference>
<dbReference type="InterPro" id="IPR011037">
    <property type="entry name" value="Pyrv_Knase-like_insert_dom_sf"/>
</dbReference>
<name>A0A1M4ZT64_9HYPH</name>
<proteinExistence type="predicted"/>
<dbReference type="Proteomes" id="UP000184485">
    <property type="component" value="Unassembled WGS sequence"/>
</dbReference>
<accession>A0A1M4ZT64</accession>
<dbReference type="RefSeq" id="WP_073052401.1">
    <property type="nucleotide sequence ID" value="NZ_FQUP01000001.1"/>
</dbReference>
<evidence type="ECO:0000313" key="3">
    <source>
        <dbReference type="Proteomes" id="UP000184485"/>
    </source>
</evidence>
<dbReference type="SUPFAM" id="SSF50800">
    <property type="entry name" value="PK beta-barrel domain-like"/>
    <property type="match status" value="1"/>
</dbReference>
<reference evidence="2 3" key="1">
    <citation type="submission" date="2016-11" db="EMBL/GenBank/DDBJ databases">
        <authorList>
            <person name="Jaros S."/>
            <person name="Januszkiewicz K."/>
            <person name="Wedrychowicz H."/>
        </authorList>
    </citation>
    <scope>NUCLEOTIDE SEQUENCE [LARGE SCALE GENOMIC DNA]</scope>
    <source>
        <strain evidence="2 3">DSM 19436</strain>
    </source>
</reference>